<keyword evidence="3" id="KW-1185">Reference proteome</keyword>
<evidence type="ECO:0000256" key="1">
    <source>
        <dbReference type="SAM" id="Phobius"/>
    </source>
</evidence>
<dbReference type="AlphaFoldDB" id="A0ABD1RB33"/>
<gene>
    <name evidence="2" type="ORF">Adt_29837</name>
</gene>
<comment type="caution">
    <text evidence="2">The sequence shown here is derived from an EMBL/GenBank/DDBJ whole genome shotgun (WGS) entry which is preliminary data.</text>
</comment>
<keyword evidence="1" id="KW-0472">Membrane</keyword>
<sequence>MDSVSVLVYYDGVWDQSRSFNGFSIVGIIVLFECSYAKFVAIIMKELKRDRSQYAIKIQYHVMANGPLIEICSDSSVYFYIQVKKTESGLTKLPLCVEVEKVVCNEENLICLGNVVIGEDTSVHSQAIRTHNSSYGFGGSSVPNLPTTEEMGATICEYVPFLEQNIDDSECDIISRPSVENVKQNAIFRTK</sequence>
<dbReference type="Proteomes" id="UP001604336">
    <property type="component" value="Unassembled WGS sequence"/>
</dbReference>
<proteinExistence type="predicted"/>
<feature type="transmembrane region" description="Helical" evidence="1">
    <location>
        <begin position="20"/>
        <end position="44"/>
    </location>
</feature>
<name>A0ABD1RB33_9LAMI</name>
<protein>
    <submittedName>
        <fullName evidence="2">Uncharacterized protein</fullName>
    </submittedName>
</protein>
<keyword evidence="1" id="KW-0812">Transmembrane</keyword>
<reference evidence="3" key="1">
    <citation type="submission" date="2024-07" db="EMBL/GenBank/DDBJ databases">
        <title>Two chromosome-level genome assemblies of Korean endemic species Abeliophyllum distichum and Forsythia ovata (Oleaceae).</title>
        <authorList>
            <person name="Jang H."/>
        </authorList>
    </citation>
    <scope>NUCLEOTIDE SEQUENCE [LARGE SCALE GENOMIC DNA]</scope>
</reference>
<accession>A0ABD1RB33</accession>
<keyword evidence="1" id="KW-1133">Transmembrane helix</keyword>
<organism evidence="2 3">
    <name type="scientific">Abeliophyllum distichum</name>
    <dbReference type="NCBI Taxonomy" id="126358"/>
    <lineage>
        <taxon>Eukaryota</taxon>
        <taxon>Viridiplantae</taxon>
        <taxon>Streptophyta</taxon>
        <taxon>Embryophyta</taxon>
        <taxon>Tracheophyta</taxon>
        <taxon>Spermatophyta</taxon>
        <taxon>Magnoliopsida</taxon>
        <taxon>eudicotyledons</taxon>
        <taxon>Gunneridae</taxon>
        <taxon>Pentapetalae</taxon>
        <taxon>asterids</taxon>
        <taxon>lamiids</taxon>
        <taxon>Lamiales</taxon>
        <taxon>Oleaceae</taxon>
        <taxon>Forsythieae</taxon>
        <taxon>Abeliophyllum</taxon>
    </lineage>
</organism>
<dbReference type="EMBL" id="JBFOLK010000009">
    <property type="protein sequence ID" value="KAL2485081.1"/>
    <property type="molecule type" value="Genomic_DNA"/>
</dbReference>
<evidence type="ECO:0000313" key="2">
    <source>
        <dbReference type="EMBL" id="KAL2485081.1"/>
    </source>
</evidence>
<evidence type="ECO:0000313" key="3">
    <source>
        <dbReference type="Proteomes" id="UP001604336"/>
    </source>
</evidence>